<dbReference type="Gene3D" id="3.30.40.10">
    <property type="entry name" value="Zinc/RING finger domain, C3HC4 (zinc finger)"/>
    <property type="match status" value="1"/>
</dbReference>
<evidence type="ECO:0000256" key="1">
    <source>
        <dbReference type="ARBA" id="ARBA00000900"/>
    </source>
</evidence>
<evidence type="ECO:0000256" key="8">
    <source>
        <dbReference type="ARBA" id="ARBA00022729"/>
    </source>
</evidence>
<keyword evidence="9 15" id="KW-0863">Zinc-finger</keyword>
<dbReference type="InterPro" id="IPR013083">
    <property type="entry name" value="Znf_RING/FYVE/PHD"/>
</dbReference>
<evidence type="ECO:0000256" key="5">
    <source>
        <dbReference type="ARBA" id="ARBA00022679"/>
    </source>
</evidence>
<keyword evidence="8 17" id="KW-0732">Signal</keyword>
<keyword evidence="6 16" id="KW-0812">Transmembrane</keyword>
<feature type="signal peptide" evidence="17">
    <location>
        <begin position="1"/>
        <end position="28"/>
    </location>
</feature>
<dbReference type="SMART" id="SM00184">
    <property type="entry name" value="RING"/>
    <property type="match status" value="1"/>
</dbReference>
<dbReference type="CDD" id="cd16461">
    <property type="entry name" value="RING-H2_EL5-like"/>
    <property type="match status" value="1"/>
</dbReference>
<evidence type="ECO:0000256" key="13">
    <source>
        <dbReference type="ARBA" id="ARBA00023136"/>
    </source>
</evidence>
<dbReference type="SUPFAM" id="SSF57850">
    <property type="entry name" value="RING/U-box"/>
    <property type="match status" value="1"/>
</dbReference>
<reference evidence="19 20" key="1">
    <citation type="submission" date="2020-09" db="EMBL/GenBank/DDBJ databases">
        <title>De no assembly of potato wild relative species, Solanum commersonii.</title>
        <authorList>
            <person name="Cho K."/>
        </authorList>
    </citation>
    <scope>NUCLEOTIDE SEQUENCE [LARGE SCALE GENOMIC DNA]</scope>
    <source>
        <strain evidence="19">LZ3.2</strain>
        <tissue evidence="19">Leaf</tissue>
    </source>
</reference>
<dbReference type="PROSITE" id="PS50089">
    <property type="entry name" value="ZF_RING_2"/>
    <property type="match status" value="1"/>
</dbReference>
<evidence type="ECO:0000256" key="6">
    <source>
        <dbReference type="ARBA" id="ARBA00022692"/>
    </source>
</evidence>
<evidence type="ECO:0000256" key="12">
    <source>
        <dbReference type="ARBA" id="ARBA00022989"/>
    </source>
</evidence>
<gene>
    <name evidence="19" type="ORF">H5410_043870</name>
</gene>
<evidence type="ECO:0000256" key="9">
    <source>
        <dbReference type="ARBA" id="ARBA00022771"/>
    </source>
</evidence>
<accession>A0A9J5Y222</accession>
<dbReference type="EMBL" id="JACXVP010000008">
    <property type="protein sequence ID" value="KAG5593356.1"/>
    <property type="molecule type" value="Genomic_DNA"/>
</dbReference>
<dbReference type="GO" id="GO:0016020">
    <property type="term" value="C:membrane"/>
    <property type="evidence" value="ECO:0007669"/>
    <property type="project" value="UniProtKB-SubCell"/>
</dbReference>
<keyword evidence="20" id="KW-1185">Reference proteome</keyword>
<evidence type="ECO:0000256" key="7">
    <source>
        <dbReference type="ARBA" id="ARBA00022723"/>
    </source>
</evidence>
<comment type="pathway">
    <text evidence="3">Protein modification; protein ubiquitination.</text>
</comment>
<evidence type="ECO:0000256" key="3">
    <source>
        <dbReference type="ARBA" id="ARBA00004906"/>
    </source>
</evidence>
<dbReference type="EC" id="2.3.2.27" evidence="4"/>
<evidence type="ECO:0000256" key="15">
    <source>
        <dbReference type="PROSITE-ProRule" id="PRU00175"/>
    </source>
</evidence>
<comment type="subcellular location">
    <subcellularLocation>
        <location evidence="2">Membrane</location>
        <topology evidence="2">Single-pass membrane protein</topology>
    </subcellularLocation>
</comment>
<dbReference type="InterPro" id="IPR025287">
    <property type="entry name" value="WAK_GUB"/>
</dbReference>
<dbReference type="PANTHER" id="PTHR46279">
    <property type="entry name" value="RING/U-BOX SUPERFAMILY PROTEIN"/>
    <property type="match status" value="1"/>
</dbReference>
<dbReference type="InterPro" id="IPR046948">
    <property type="entry name" value="ATL20-22-like"/>
</dbReference>
<dbReference type="Pfam" id="PF13639">
    <property type="entry name" value="zf-RING_2"/>
    <property type="match status" value="1"/>
</dbReference>
<evidence type="ECO:0000259" key="18">
    <source>
        <dbReference type="PROSITE" id="PS50089"/>
    </source>
</evidence>
<evidence type="ECO:0000313" key="19">
    <source>
        <dbReference type="EMBL" id="KAG5593356.1"/>
    </source>
</evidence>
<feature type="chain" id="PRO_5039926889" description="RING-type E3 ubiquitin transferase" evidence="17">
    <location>
        <begin position="29"/>
        <end position="394"/>
    </location>
</feature>
<keyword evidence="12 16" id="KW-1133">Transmembrane helix</keyword>
<organism evidence="19 20">
    <name type="scientific">Solanum commersonii</name>
    <name type="common">Commerson's wild potato</name>
    <name type="synonym">Commerson's nightshade</name>
    <dbReference type="NCBI Taxonomy" id="4109"/>
    <lineage>
        <taxon>Eukaryota</taxon>
        <taxon>Viridiplantae</taxon>
        <taxon>Streptophyta</taxon>
        <taxon>Embryophyta</taxon>
        <taxon>Tracheophyta</taxon>
        <taxon>Spermatophyta</taxon>
        <taxon>Magnoliopsida</taxon>
        <taxon>eudicotyledons</taxon>
        <taxon>Gunneridae</taxon>
        <taxon>Pentapetalae</taxon>
        <taxon>asterids</taxon>
        <taxon>lamiids</taxon>
        <taxon>Solanales</taxon>
        <taxon>Solanaceae</taxon>
        <taxon>Solanoideae</taxon>
        <taxon>Solaneae</taxon>
        <taxon>Solanum</taxon>
    </lineage>
</organism>
<comment type="similarity">
    <text evidence="14">Belongs to the RING-type zinc finger family. ATL subfamily.</text>
</comment>
<feature type="domain" description="RING-type" evidence="18">
    <location>
        <begin position="330"/>
        <end position="372"/>
    </location>
</feature>
<keyword evidence="11" id="KW-0862">Zinc</keyword>
<sequence>MEITELKLMINIIIIFFIFFLNFSPVSSVDVCNPTSCSEMGIGPEIRFPFRLKDRQSDRCGYPGFDLSCNERGQTIMSLPHSGDFLVTEIDYSAQSVLLYDPDFCLVKRLIGFNVTNSPFKADHQRNYSIVRCTSDDWLSYPNYQVAIPLYCRGVTSRNQAILAMPPSMYEQEKPVGCKLINSRVSVPLQLEDSQFWSPMEGLVLTWSEPSCRICENQGKLCGFKSDTGSDIACSNPPPSSKGLPRGAKYGIIIGVGVPGFVCLIGIISFAFGKFKVYALRPDLNSDLPRTINLQSAIATRGLNKAIIDTYPKTVLGESQRLPNPNDGTCPICLSDYMPKETLRTIPECNHYFHAECIDEWLKLNATCPLCRNTPDRSLHPCSSSTSLVSSSSP</sequence>
<dbReference type="GO" id="GO:0030247">
    <property type="term" value="F:polysaccharide binding"/>
    <property type="evidence" value="ECO:0007669"/>
    <property type="project" value="InterPro"/>
</dbReference>
<evidence type="ECO:0000256" key="10">
    <source>
        <dbReference type="ARBA" id="ARBA00022786"/>
    </source>
</evidence>
<evidence type="ECO:0000256" key="17">
    <source>
        <dbReference type="SAM" id="SignalP"/>
    </source>
</evidence>
<name>A0A9J5Y222_SOLCO</name>
<dbReference type="OrthoDB" id="8062037at2759"/>
<feature type="transmembrane region" description="Helical" evidence="16">
    <location>
        <begin position="250"/>
        <end position="272"/>
    </location>
</feature>
<evidence type="ECO:0000256" key="16">
    <source>
        <dbReference type="SAM" id="Phobius"/>
    </source>
</evidence>
<dbReference type="PANTHER" id="PTHR46279:SF31">
    <property type="entry name" value="RING-H2 FINGER PROTEIN ATL20-LIKE ISOFORM X1"/>
    <property type="match status" value="1"/>
</dbReference>
<keyword evidence="13 16" id="KW-0472">Membrane</keyword>
<evidence type="ECO:0000313" key="20">
    <source>
        <dbReference type="Proteomes" id="UP000824120"/>
    </source>
</evidence>
<dbReference type="Proteomes" id="UP000824120">
    <property type="component" value="Chromosome 8"/>
</dbReference>
<evidence type="ECO:0000256" key="2">
    <source>
        <dbReference type="ARBA" id="ARBA00004167"/>
    </source>
</evidence>
<keyword evidence="7" id="KW-0479">Metal-binding</keyword>
<proteinExistence type="inferred from homology"/>
<protein>
    <recommendedName>
        <fullName evidence="4">RING-type E3 ubiquitin transferase</fullName>
        <ecNumber evidence="4">2.3.2.27</ecNumber>
    </recommendedName>
</protein>
<evidence type="ECO:0000256" key="14">
    <source>
        <dbReference type="ARBA" id="ARBA00024209"/>
    </source>
</evidence>
<comment type="catalytic activity">
    <reaction evidence="1">
        <text>S-ubiquitinyl-[E2 ubiquitin-conjugating enzyme]-L-cysteine + [acceptor protein]-L-lysine = [E2 ubiquitin-conjugating enzyme]-L-cysteine + N(6)-ubiquitinyl-[acceptor protein]-L-lysine.</text>
        <dbReference type="EC" id="2.3.2.27"/>
    </reaction>
</comment>
<dbReference type="AlphaFoldDB" id="A0A9J5Y222"/>
<dbReference type="Pfam" id="PF13947">
    <property type="entry name" value="GUB_WAK_bind"/>
    <property type="match status" value="1"/>
</dbReference>
<evidence type="ECO:0000256" key="4">
    <source>
        <dbReference type="ARBA" id="ARBA00012483"/>
    </source>
</evidence>
<dbReference type="InterPro" id="IPR001841">
    <property type="entry name" value="Znf_RING"/>
</dbReference>
<evidence type="ECO:0000256" key="11">
    <source>
        <dbReference type="ARBA" id="ARBA00022833"/>
    </source>
</evidence>
<keyword evidence="10" id="KW-0833">Ubl conjugation pathway</keyword>
<dbReference type="GO" id="GO:0008270">
    <property type="term" value="F:zinc ion binding"/>
    <property type="evidence" value="ECO:0007669"/>
    <property type="project" value="UniProtKB-KW"/>
</dbReference>
<dbReference type="GO" id="GO:0061630">
    <property type="term" value="F:ubiquitin protein ligase activity"/>
    <property type="evidence" value="ECO:0007669"/>
    <property type="project" value="UniProtKB-EC"/>
</dbReference>
<keyword evidence="5" id="KW-0808">Transferase</keyword>
<comment type="caution">
    <text evidence="19">The sequence shown here is derived from an EMBL/GenBank/DDBJ whole genome shotgun (WGS) entry which is preliminary data.</text>
</comment>